<organism evidence="7 8">
    <name type="scientific">Lithohypha guttulata</name>
    <dbReference type="NCBI Taxonomy" id="1690604"/>
    <lineage>
        <taxon>Eukaryota</taxon>
        <taxon>Fungi</taxon>
        <taxon>Dikarya</taxon>
        <taxon>Ascomycota</taxon>
        <taxon>Pezizomycotina</taxon>
        <taxon>Eurotiomycetes</taxon>
        <taxon>Chaetothyriomycetidae</taxon>
        <taxon>Chaetothyriales</taxon>
        <taxon>Trichomeriaceae</taxon>
        <taxon>Lithohypha</taxon>
    </lineage>
</organism>
<keyword evidence="3" id="KW-0238">DNA-binding</keyword>
<evidence type="ECO:0000313" key="8">
    <source>
        <dbReference type="Proteomes" id="UP001345013"/>
    </source>
</evidence>
<reference evidence="7 8" key="1">
    <citation type="submission" date="2023-08" db="EMBL/GenBank/DDBJ databases">
        <title>Black Yeasts Isolated from many extreme environments.</title>
        <authorList>
            <person name="Coleine C."/>
            <person name="Stajich J.E."/>
            <person name="Selbmann L."/>
        </authorList>
    </citation>
    <scope>NUCLEOTIDE SEQUENCE [LARGE SCALE GENOMIC DNA]</scope>
    <source>
        <strain evidence="7 8">CCFEE 5885</strain>
    </source>
</reference>
<gene>
    <name evidence="7" type="ORF">LTR24_010011</name>
</gene>
<protein>
    <recommendedName>
        <fullName evidence="6">Xylanolytic transcriptional activator regulatory domain-containing protein</fullName>
    </recommendedName>
</protein>
<evidence type="ECO:0000256" key="3">
    <source>
        <dbReference type="ARBA" id="ARBA00023125"/>
    </source>
</evidence>
<dbReference type="InterPro" id="IPR051089">
    <property type="entry name" value="prtT"/>
</dbReference>
<evidence type="ECO:0000256" key="1">
    <source>
        <dbReference type="ARBA" id="ARBA00004123"/>
    </source>
</evidence>
<dbReference type="Proteomes" id="UP001345013">
    <property type="component" value="Unassembled WGS sequence"/>
</dbReference>
<dbReference type="CDD" id="cd12148">
    <property type="entry name" value="fungal_TF_MHR"/>
    <property type="match status" value="1"/>
</dbReference>
<dbReference type="PANTHER" id="PTHR31845:SF19">
    <property type="entry name" value="TRANSCRIPTION FACTOR DOMAIN-CONTAINING PROTEIN"/>
    <property type="match status" value="1"/>
</dbReference>
<name>A0ABR0JV88_9EURO</name>
<keyword evidence="5" id="KW-0539">Nucleus</keyword>
<feature type="domain" description="Xylanolytic transcriptional activator regulatory" evidence="6">
    <location>
        <begin position="50"/>
        <end position="185"/>
    </location>
</feature>
<dbReference type="Pfam" id="PF04082">
    <property type="entry name" value="Fungal_trans"/>
    <property type="match status" value="1"/>
</dbReference>
<dbReference type="EMBL" id="JAVRRG010000261">
    <property type="protein sequence ID" value="KAK5075650.1"/>
    <property type="molecule type" value="Genomic_DNA"/>
</dbReference>
<keyword evidence="8" id="KW-1185">Reference proteome</keyword>
<sequence length="517" mass="57666">MPSYLSSMTLGQTITDPVESGILTKADSVALFDHFMLHMNAKWEYLLDPHFDTHQDVRHRSALLFATILFCSSKFASCINGSPVLTTDAFLQSRLCMVARNLAIGSFARGDRSIETMQAFYLLACWKERDDDVSYLHSGYAFRVLHDLDLEQNIENRRQAARLRTWLALFRQDKQQSMFFMRRASFSLGGGEEIQSKTRVMVQKASTTMLPFLLDLMDTELQRWKTRWQNHLEGEGRHQPKDDRSLDGGLLRLGRRHIEMLVGLWEHSVRLNIASAVLRQALMALVVPGHGSIEQPSLSSLSLDSPAMLDVLLDDVPGLSGSVEGAFGILQHLLSIPTDDLRRSPDSVLLLGPNASLFLLLLLCLPCNGVLGASFQRTAVDLIQDVARHVGQSVQSPQDTVVLHASYLDSLVRLLHPTSSQYPSHMNDSRTASTLDPPRSHMDADIMRYNESELEAAHVLAGGSGAFDGAVNTSDTMFNLLDQNEQNLGVQSLANLLDTDFFREMPPLGSFADFETY</sequence>
<proteinExistence type="predicted"/>
<dbReference type="InterPro" id="IPR007219">
    <property type="entry name" value="XnlR_reg_dom"/>
</dbReference>
<evidence type="ECO:0000256" key="5">
    <source>
        <dbReference type="ARBA" id="ARBA00023242"/>
    </source>
</evidence>
<evidence type="ECO:0000256" key="2">
    <source>
        <dbReference type="ARBA" id="ARBA00023015"/>
    </source>
</evidence>
<keyword evidence="4" id="KW-0804">Transcription</keyword>
<comment type="caution">
    <text evidence="7">The sequence shown here is derived from an EMBL/GenBank/DDBJ whole genome shotgun (WGS) entry which is preliminary data.</text>
</comment>
<evidence type="ECO:0000313" key="7">
    <source>
        <dbReference type="EMBL" id="KAK5075650.1"/>
    </source>
</evidence>
<evidence type="ECO:0000259" key="6">
    <source>
        <dbReference type="Pfam" id="PF04082"/>
    </source>
</evidence>
<accession>A0ABR0JV88</accession>
<dbReference type="PANTHER" id="PTHR31845">
    <property type="entry name" value="FINGER DOMAIN PROTEIN, PUTATIVE-RELATED"/>
    <property type="match status" value="1"/>
</dbReference>
<comment type="subcellular location">
    <subcellularLocation>
        <location evidence="1">Nucleus</location>
    </subcellularLocation>
</comment>
<keyword evidence="2" id="KW-0805">Transcription regulation</keyword>
<evidence type="ECO:0000256" key="4">
    <source>
        <dbReference type="ARBA" id="ARBA00023163"/>
    </source>
</evidence>